<keyword evidence="5 12" id="KW-0285">Flavoprotein</keyword>
<evidence type="ECO:0000256" key="5">
    <source>
        <dbReference type="ARBA" id="ARBA00022630"/>
    </source>
</evidence>
<dbReference type="GO" id="GO:0004489">
    <property type="term" value="F:methylenetetrahydrofolate reductase [NAD(P)H] activity"/>
    <property type="evidence" value="ECO:0007669"/>
    <property type="project" value="UniProtKB-EC"/>
</dbReference>
<evidence type="ECO:0000313" key="14">
    <source>
        <dbReference type="Proteomes" id="UP001595974"/>
    </source>
</evidence>
<evidence type="ECO:0000256" key="8">
    <source>
        <dbReference type="ARBA" id="ARBA00023027"/>
    </source>
</evidence>
<keyword evidence="4" id="KW-0028">Amino-acid biosynthesis</keyword>
<evidence type="ECO:0000256" key="1">
    <source>
        <dbReference type="ARBA" id="ARBA00001974"/>
    </source>
</evidence>
<dbReference type="InterPro" id="IPR003171">
    <property type="entry name" value="Mehydrof_redctse-like"/>
</dbReference>
<dbReference type="NCBIfam" id="TIGR00676">
    <property type="entry name" value="fadh2"/>
    <property type="match status" value="1"/>
</dbReference>
<protein>
    <recommendedName>
        <fullName evidence="12">Methylenetetrahydrofolate reductase</fullName>
        <ecNumber evidence="12">1.5.1.54</ecNumber>
    </recommendedName>
</protein>
<comment type="cofactor">
    <cofactor evidence="1 12">
        <name>FAD</name>
        <dbReference type="ChEBI" id="CHEBI:57692"/>
    </cofactor>
</comment>
<keyword evidence="6 12" id="KW-0274">FAD</keyword>
<dbReference type="Proteomes" id="UP001595974">
    <property type="component" value="Unassembled WGS sequence"/>
</dbReference>
<evidence type="ECO:0000313" key="13">
    <source>
        <dbReference type="EMBL" id="MFC5769160.1"/>
    </source>
</evidence>
<reference evidence="14" key="1">
    <citation type="journal article" date="2019" name="Int. J. Syst. Evol. Microbiol.">
        <title>The Global Catalogue of Microorganisms (GCM) 10K type strain sequencing project: providing services to taxonomists for standard genome sequencing and annotation.</title>
        <authorList>
            <consortium name="The Broad Institute Genomics Platform"/>
            <consortium name="The Broad Institute Genome Sequencing Center for Infectious Disease"/>
            <person name="Wu L."/>
            <person name="Ma J."/>
        </authorList>
    </citation>
    <scope>NUCLEOTIDE SEQUENCE [LARGE SCALE GENOMIC DNA]</scope>
    <source>
        <strain evidence="14">SHR3</strain>
    </source>
</reference>
<dbReference type="InterPro" id="IPR004620">
    <property type="entry name" value="MTHF_reductase_bac"/>
</dbReference>
<dbReference type="CDD" id="cd00537">
    <property type="entry name" value="MTHFR"/>
    <property type="match status" value="1"/>
</dbReference>
<dbReference type="InterPro" id="IPR029041">
    <property type="entry name" value="FAD-linked_oxidoreductase-like"/>
</dbReference>
<comment type="catalytic activity">
    <reaction evidence="11">
        <text>(6S)-5-methyl-5,6,7,8-tetrahydrofolate + NAD(+) = (6R)-5,10-methylene-5,6,7,8-tetrahydrofolate + NADH + H(+)</text>
        <dbReference type="Rhea" id="RHEA:19821"/>
        <dbReference type="ChEBI" id="CHEBI:15378"/>
        <dbReference type="ChEBI" id="CHEBI:15636"/>
        <dbReference type="ChEBI" id="CHEBI:18608"/>
        <dbReference type="ChEBI" id="CHEBI:57540"/>
        <dbReference type="ChEBI" id="CHEBI:57945"/>
        <dbReference type="EC" id="1.5.1.54"/>
    </reaction>
    <physiologicalReaction direction="right-to-left" evidence="11">
        <dbReference type="Rhea" id="RHEA:19823"/>
    </physiologicalReaction>
</comment>
<dbReference type="Pfam" id="PF02219">
    <property type="entry name" value="MTHFR"/>
    <property type="match status" value="1"/>
</dbReference>
<dbReference type="PANTHER" id="PTHR45754:SF3">
    <property type="entry name" value="METHYLENETETRAHYDROFOLATE REDUCTASE (NADPH)"/>
    <property type="match status" value="1"/>
</dbReference>
<evidence type="ECO:0000256" key="10">
    <source>
        <dbReference type="ARBA" id="ARBA00034478"/>
    </source>
</evidence>
<keyword evidence="9" id="KW-0486">Methionine biosynthesis</keyword>
<comment type="pathway">
    <text evidence="2 12">One-carbon metabolism; tetrahydrofolate interconversion.</text>
</comment>
<dbReference type="SUPFAM" id="SSF51730">
    <property type="entry name" value="FAD-linked oxidoreductase"/>
    <property type="match status" value="1"/>
</dbReference>
<gene>
    <name evidence="13" type="primary">metF</name>
    <name evidence="13" type="ORF">ACFPTN_07210</name>
</gene>
<evidence type="ECO:0000256" key="6">
    <source>
        <dbReference type="ARBA" id="ARBA00022827"/>
    </source>
</evidence>
<evidence type="ECO:0000256" key="2">
    <source>
        <dbReference type="ARBA" id="ARBA00004777"/>
    </source>
</evidence>
<evidence type="ECO:0000256" key="3">
    <source>
        <dbReference type="ARBA" id="ARBA00006743"/>
    </source>
</evidence>
<dbReference type="RefSeq" id="WP_096451738.1">
    <property type="nucleotide sequence ID" value="NZ_JBHSOG010000024.1"/>
</dbReference>
<dbReference type="EMBL" id="JBHSOG010000024">
    <property type="protein sequence ID" value="MFC5769160.1"/>
    <property type="molecule type" value="Genomic_DNA"/>
</dbReference>
<evidence type="ECO:0000256" key="9">
    <source>
        <dbReference type="ARBA" id="ARBA00023167"/>
    </source>
</evidence>
<dbReference type="Gene3D" id="3.20.20.220">
    <property type="match status" value="1"/>
</dbReference>
<evidence type="ECO:0000256" key="7">
    <source>
        <dbReference type="ARBA" id="ARBA00023002"/>
    </source>
</evidence>
<evidence type="ECO:0000256" key="12">
    <source>
        <dbReference type="RuleBase" id="RU003862"/>
    </source>
</evidence>
<accession>A0ABW1APK8</accession>
<dbReference type="EC" id="1.5.1.54" evidence="12"/>
<dbReference type="PANTHER" id="PTHR45754">
    <property type="entry name" value="METHYLENETETRAHYDROFOLATE REDUCTASE"/>
    <property type="match status" value="1"/>
</dbReference>
<keyword evidence="7 12" id="KW-0560">Oxidoreductase</keyword>
<keyword evidence="14" id="KW-1185">Reference proteome</keyword>
<comment type="caution">
    <text evidence="13">The sequence shown here is derived from an EMBL/GenBank/DDBJ whole genome shotgun (WGS) entry which is preliminary data.</text>
</comment>
<evidence type="ECO:0000256" key="4">
    <source>
        <dbReference type="ARBA" id="ARBA00022605"/>
    </source>
</evidence>
<name>A0ABW1APK8_9RHOO</name>
<keyword evidence="8" id="KW-0520">NAD</keyword>
<comment type="pathway">
    <text evidence="10">Amino-acid biosynthesis; L-methionine biosynthesis via de novo pathway.</text>
</comment>
<organism evidence="13 14">
    <name type="scientific">Thauera sinica</name>
    <dbReference type="NCBI Taxonomy" id="2665146"/>
    <lineage>
        <taxon>Bacteria</taxon>
        <taxon>Pseudomonadati</taxon>
        <taxon>Pseudomonadota</taxon>
        <taxon>Betaproteobacteria</taxon>
        <taxon>Rhodocyclales</taxon>
        <taxon>Zoogloeaceae</taxon>
        <taxon>Thauera</taxon>
    </lineage>
</organism>
<evidence type="ECO:0000256" key="11">
    <source>
        <dbReference type="ARBA" id="ARBA00048628"/>
    </source>
</evidence>
<proteinExistence type="inferred from homology"/>
<comment type="similarity">
    <text evidence="3 12">Belongs to the methylenetetrahydrofolate reductase family.</text>
</comment>
<sequence length="281" mass="30683">MNTEISIEFFPPQTAEGADKLRTTCEKLAALKPAFFSVTYGAGGSTRERTFAAVKEIAAAGHEAAPHLSCIGSTRDSIRSILQEYADAGIRRIVALRGDLPSGVVDPGEFRYASELVEFIRAETGDRFHIEIAAYPEWHPQARSPRDDLLAFKRKAEAGADSAITQYFYNLDAYLHFVDAVRGMGVTIPVVPGIMPVGSFSKLARFSDACGAEIPRWMRKTFESYGDDAESIRAFGLDVVTRLCEKLIAAGAPGLHFYSMNMAGPTTEICRRLGLDGPPRP</sequence>